<protein>
    <recommendedName>
        <fullName evidence="4">Putative zinc-finger domain-containing protein</fullName>
    </recommendedName>
</protein>
<feature type="region of interest" description="Disordered" evidence="3">
    <location>
        <begin position="77"/>
        <end position="108"/>
    </location>
</feature>
<reference evidence="5 6" key="1">
    <citation type="journal article" date="2019" name="Microb. Cell Fact.">
        <title>Exploring novel herbicidin analogues by transcriptional regulator overexpression and MS/MS molecular networking.</title>
        <authorList>
            <person name="Shi Y."/>
            <person name="Gu R."/>
            <person name="Li Y."/>
            <person name="Wang X."/>
            <person name="Ren W."/>
            <person name="Li X."/>
            <person name="Wang L."/>
            <person name="Xie Y."/>
            <person name="Hong B."/>
        </authorList>
    </citation>
    <scope>NUCLEOTIDE SEQUENCE [LARGE SCALE GENOMIC DNA]</scope>
    <source>
        <strain evidence="5 6">US-43</strain>
    </source>
</reference>
<evidence type="ECO:0000313" key="5">
    <source>
        <dbReference type="EMBL" id="KAB7852361.1"/>
    </source>
</evidence>
<dbReference type="InterPro" id="IPR041916">
    <property type="entry name" value="Anti_sigma_zinc_sf"/>
</dbReference>
<dbReference type="InterPro" id="IPR027383">
    <property type="entry name" value="Znf_put"/>
</dbReference>
<proteinExistence type="predicted"/>
<name>A0A5N5WFR3_STRMB</name>
<comment type="caution">
    <text evidence="5">The sequence shown here is derived from an EMBL/GenBank/DDBJ whole genome shotgun (WGS) entry which is preliminary data.</text>
</comment>
<dbReference type="RefSeq" id="WP_152262308.1">
    <property type="nucleotide sequence ID" value="NZ_VOKX01000006.1"/>
</dbReference>
<dbReference type="Pfam" id="PF13490">
    <property type="entry name" value="zf-HC2"/>
    <property type="match status" value="1"/>
</dbReference>
<dbReference type="OrthoDB" id="3743969at2"/>
<evidence type="ECO:0000259" key="4">
    <source>
        <dbReference type="Pfam" id="PF13490"/>
    </source>
</evidence>
<dbReference type="Gene3D" id="1.10.10.1320">
    <property type="entry name" value="Anti-sigma factor, zinc-finger domain"/>
    <property type="match status" value="1"/>
</dbReference>
<organism evidence="5 6">
    <name type="scientific">Streptomyces mobaraensis</name>
    <name type="common">Streptoverticillium mobaraense</name>
    <dbReference type="NCBI Taxonomy" id="35621"/>
    <lineage>
        <taxon>Bacteria</taxon>
        <taxon>Bacillati</taxon>
        <taxon>Actinomycetota</taxon>
        <taxon>Actinomycetes</taxon>
        <taxon>Kitasatosporales</taxon>
        <taxon>Streptomycetaceae</taxon>
        <taxon>Streptomyces</taxon>
    </lineage>
</organism>
<dbReference type="EMBL" id="VOKX01000006">
    <property type="protein sequence ID" value="KAB7852361.1"/>
    <property type="molecule type" value="Genomic_DNA"/>
</dbReference>
<evidence type="ECO:0000313" key="6">
    <source>
        <dbReference type="Proteomes" id="UP000327000"/>
    </source>
</evidence>
<feature type="domain" description="Putative zinc-finger" evidence="4">
    <location>
        <begin position="16"/>
        <end position="41"/>
    </location>
</feature>
<keyword evidence="6" id="KW-1185">Reference proteome</keyword>
<gene>
    <name evidence="5" type="ORF">FRZ00_02350</name>
</gene>
<feature type="region of interest" description="Disordered" evidence="3">
    <location>
        <begin position="171"/>
        <end position="229"/>
    </location>
</feature>
<dbReference type="Proteomes" id="UP000327000">
    <property type="component" value="Unassembled WGS sequence"/>
</dbReference>
<keyword evidence="1" id="KW-0805">Transcription regulation</keyword>
<evidence type="ECO:0000256" key="3">
    <source>
        <dbReference type="SAM" id="MobiDB-lite"/>
    </source>
</evidence>
<sequence>MTGSGGQSPAEIHLGDRLAALVDGELGHDARERVLAHLATCWTCKAEADAQRRLKSVFAEAAPPQLSEGLLARLQSLPAMGPDGPAGPRQPGAPTDGGPGGTDREDGLGPRADAFALLPTGALTARDRGFRVHEVGRSPSRGRRFAFAAAGAVTIAAFALVGAEPLRTAVEAPRARPENPRVSHPLNPLALSAPGGAGEGRRSDRGRSGGPRPSAPDSGRAGAARPPATRAALVIPPALPVAVPFRMPRQAVGNPGYAR</sequence>
<dbReference type="AlphaFoldDB" id="A0A5N5WFR3"/>
<feature type="compositionally biased region" description="Low complexity" evidence="3">
    <location>
        <begin position="210"/>
        <end position="229"/>
    </location>
</feature>
<keyword evidence="2" id="KW-0804">Transcription</keyword>
<accession>A0A5N5WFR3</accession>
<evidence type="ECO:0000256" key="2">
    <source>
        <dbReference type="ARBA" id="ARBA00023163"/>
    </source>
</evidence>
<evidence type="ECO:0000256" key="1">
    <source>
        <dbReference type="ARBA" id="ARBA00023015"/>
    </source>
</evidence>